<sequence length="203" mass="22871">MGFSWVFSNIYGPLSEKERRRCGRSKALSKGFGKSLGAYAGDFNVVHYPIEKRNCSWICPAMKGFFDLYRSFEFMDLPLVGVAGVRSPSNLLDFGGIGKVRLCSDLKHVVKSGRVWGDDQGLVEKYEIGCTPSFLLSKKLQALKTDLKMEKRRLDVAEDSFRCVVSSNRERLEIPFSKEKVVTALSEMRGDKAPDLNDFTMAF</sequence>
<name>A0A438GCI2_VITVI</name>
<dbReference type="EMBL" id="QGNW01000478">
    <property type="protein sequence ID" value="RVW69922.1"/>
    <property type="molecule type" value="Genomic_DNA"/>
</dbReference>
<evidence type="ECO:0000313" key="2">
    <source>
        <dbReference type="Proteomes" id="UP000288805"/>
    </source>
</evidence>
<comment type="caution">
    <text evidence="1">The sequence shown here is derived from an EMBL/GenBank/DDBJ whole genome shotgun (WGS) entry which is preliminary data.</text>
</comment>
<gene>
    <name evidence="1" type="ORF">CK203_061914</name>
</gene>
<dbReference type="AlphaFoldDB" id="A0A438GCI2"/>
<accession>A0A438GCI2</accession>
<evidence type="ECO:0000313" key="1">
    <source>
        <dbReference type="EMBL" id="RVW69922.1"/>
    </source>
</evidence>
<protein>
    <submittedName>
        <fullName evidence="1">Uncharacterized protein</fullName>
    </submittedName>
</protein>
<proteinExistence type="predicted"/>
<dbReference type="Proteomes" id="UP000288805">
    <property type="component" value="Unassembled WGS sequence"/>
</dbReference>
<organism evidence="1 2">
    <name type="scientific">Vitis vinifera</name>
    <name type="common">Grape</name>
    <dbReference type="NCBI Taxonomy" id="29760"/>
    <lineage>
        <taxon>Eukaryota</taxon>
        <taxon>Viridiplantae</taxon>
        <taxon>Streptophyta</taxon>
        <taxon>Embryophyta</taxon>
        <taxon>Tracheophyta</taxon>
        <taxon>Spermatophyta</taxon>
        <taxon>Magnoliopsida</taxon>
        <taxon>eudicotyledons</taxon>
        <taxon>Gunneridae</taxon>
        <taxon>Pentapetalae</taxon>
        <taxon>rosids</taxon>
        <taxon>Vitales</taxon>
        <taxon>Vitaceae</taxon>
        <taxon>Viteae</taxon>
        <taxon>Vitis</taxon>
    </lineage>
</organism>
<reference evidence="1 2" key="1">
    <citation type="journal article" date="2018" name="PLoS Genet.">
        <title>Population sequencing reveals clonal diversity and ancestral inbreeding in the grapevine cultivar Chardonnay.</title>
        <authorList>
            <person name="Roach M.J."/>
            <person name="Johnson D.L."/>
            <person name="Bohlmann J."/>
            <person name="van Vuuren H.J."/>
            <person name="Jones S.J."/>
            <person name="Pretorius I.S."/>
            <person name="Schmidt S.A."/>
            <person name="Borneman A.R."/>
        </authorList>
    </citation>
    <scope>NUCLEOTIDE SEQUENCE [LARGE SCALE GENOMIC DNA]</scope>
    <source>
        <strain evidence="2">cv. Chardonnay</strain>
        <tissue evidence="1">Leaf</tissue>
    </source>
</reference>